<reference evidence="5 6" key="1">
    <citation type="submission" date="2016-10" db="EMBL/GenBank/DDBJ databases">
        <authorList>
            <person name="de Groot N.N."/>
        </authorList>
    </citation>
    <scope>NUCLEOTIDE SEQUENCE [LARGE SCALE GENOMIC DNA]</scope>
    <source>
        <strain evidence="5 6">KH1P1</strain>
    </source>
</reference>
<dbReference type="PANTHER" id="PTHR19288:SF46">
    <property type="entry name" value="HALOACID DEHALOGENASE-LIKE HYDROLASE DOMAIN-CONTAINING PROTEIN 2"/>
    <property type="match status" value="1"/>
</dbReference>
<evidence type="ECO:0000313" key="6">
    <source>
        <dbReference type="Proteomes" id="UP000199820"/>
    </source>
</evidence>
<dbReference type="Pfam" id="PF13344">
    <property type="entry name" value="Hydrolase_6"/>
    <property type="match status" value="1"/>
</dbReference>
<evidence type="ECO:0000256" key="3">
    <source>
        <dbReference type="PIRSR" id="PIRSR000915-2"/>
    </source>
</evidence>
<feature type="active site" description="Nucleophile" evidence="2">
    <location>
        <position position="22"/>
    </location>
</feature>
<name>A0A1I0HD77_9FIRM</name>
<dbReference type="EC" id="3.1.3.-" evidence="1"/>
<feature type="binding site" evidence="4">
    <location>
        <position position="24"/>
    </location>
    <ligand>
        <name>Mg(2+)</name>
        <dbReference type="ChEBI" id="CHEBI:18420"/>
    </ligand>
</feature>
<feature type="active site" description="Proton donor" evidence="2">
    <location>
        <position position="24"/>
    </location>
</feature>
<comment type="similarity">
    <text evidence="1">Belongs to the HAD-like hydrolase superfamily. NagD family.</text>
</comment>
<keyword evidence="6" id="KW-1185">Reference proteome</keyword>
<proteinExistence type="inferred from homology"/>
<dbReference type="InterPro" id="IPR006357">
    <property type="entry name" value="HAD-SF_hydro_IIA"/>
</dbReference>
<dbReference type="GO" id="GO:0005737">
    <property type="term" value="C:cytoplasm"/>
    <property type="evidence" value="ECO:0007669"/>
    <property type="project" value="TreeGrafter"/>
</dbReference>
<feature type="binding site" evidence="4">
    <location>
        <position position="22"/>
    </location>
    <ligand>
        <name>Mg(2+)</name>
        <dbReference type="ChEBI" id="CHEBI:18420"/>
    </ligand>
</feature>
<comment type="cofactor">
    <cofactor evidence="4">
        <name>Mg(2+)</name>
        <dbReference type="ChEBI" id="CHEBI:18420"/>
    </cofactor>
    <text evidence="4">Divalent metal ions. Mg(2+) is the most effective.</text>
</comment>
<comment type="function">
    <text evidence="1">Catalyzes the dephosphorylation of 2-6 carbon acid sugars in vitro.</text>
</comment>
<dbReference type="eggNOG" id="COG0647">
    <property type="taxonomic scope" value="Bacteria"/>
</dbReference>
<dbReference type="RefSeq" id="WP_074650149.1">
    <property type="nucleotide sequence ID" value="NZ_FOIL01000047.1"/>
</dbReference>
<evidence type="ECO:0000313" key="5">
    <source>
        <dbReference type="EMBL" id="SET80824.1"/>
    </source>
</evidence>
<feature type="binding site" evidence="4">
    <location>
        <position position="219"/>
    </location>
    <ligand>
        <name>Mg(2+)</name>
        <dbReference type="ChEBI" id="CHEBI:18420"/>
    </ligand>
</feature>
<dbReference type="PIRSF" id="PIRSF000915">
    <property type="entry name" value="PGP-type_phosphatase"/>
    <property type="match status" value="1"/>
</dbReference>
<sequence length="274" mass="30509">MSELQTEENYEKLKECELFILDMDGTLYLGDDVFEGAVDFIHTLERTGKQYIYLTNNSSRAGADYIGRLRRLGFPCEKENVFTSGMATGLYLQQNHPGKKCCVVGTKAFRGELERYGAQIDDENAEVVVVGFDTELVYREIERAVHFLRKGAPFIAANPDWVCPMPHDEVLPDCGSICALLTASSGVEPFYIGKPNRNIVDVIAKERGIDNSRICCVGDRLYTDIAVAQNAETVSVLVLSGETDEKMVRETERKPSYVLSDVRAISAILEGRDA</sequence>
<dbReference type="Pfam" id="PF13242">
    <property type="entry name" value="Hydrolase_like"/>
    <property type="match status" value="1"/>
</dbReference>
<dbReference type="Gene3D" id="3.40.50.1000">
    <property type="entry name" value="HAD superfamily/HAD-like"/>
    <property type="match status" value="2"/>
</dbReference>
<dbReference type="SUPFAM" id="SSF56784">
    <property type="entry name" value="HAD-like"/>
    <property type="match status" value="1"/>
</dbReference>
<dbReference type="InterPro" id="IPR023214">
    <property type="entry name" value="HAD_sf"/>
</dbReference>
<evidence type="ECO:0000256" key="4">
    <source>
        <dbReference type="PIRSR" id="PIRSR000915-3"/>
    </source>
</evidence>
<dbReference type="PANTHER" id="PTHR19288">
    <property type="entry name" value="4-NITROPHENYLPHOSPHATASE-RELATED"/>
    <property type="match status" value="1"/>
</dbReference>
<dbReference type="GO" id="GO:0016791">
    <property type="term" value="F:phosphatase activity"/>
    <property type="evidence" value="ECO:0007669"/>
    <property type="project" value="TreeGrafter"/>
</dbReference>
<keyword evidence="1 4" id="KW-0460">Magnesium</keyword>
<keyword evidence="1 4" id="KW-0479">Metal-binding</keyword>
<dbReference type="Proteomes" id="UP000199820">
    <property type="component" value="Unassembled WGS sequence"/>
</dbReference>
<dbReference type="NCBIfam" id="TIGR01460">
    <property type="entry name" value="HAD-SF-IIA"/>
    <property type="match status" value="1"/>
</dbReference>
<protein>
    <recommendedName>
        <fullName evidence="1">Acid sugar phosphatase</fullName>
        <ecNumber evidence="1">3.1.3.-</ecNumber>
    </recommendedName>
</protein>
<feature type="binding site" evidence="3">
    <location>
        <position position="194"/>
    </location>
    <ligand>
        <name>substrate</name>
    </ligand>
</feature>
<dbReference type="STRING" id="1526.SAMN02910262_02482"/>
<dbReference type="AlphaFoldDB" id="A0A1I0HD77"/>
<gene>
    <name evidence="5" type="ORF">SAMN04487771_10473</name>
</gene>
<accession>A0A1I0HD77</accession>
<dbReference type="EMBL" id="FOIL01000047">
    <property type="protein sequence ID" value="SET80824.1"/>
    <property type="molecule type" value="Genomic_DNA"/>
</dbReference>
<dbReference type="GO" id="GO:0046872">
    <property type="term" value="F:metal ion binding"/>
    <property type="evidence" value="ECO:0007669"/>
    <property type="project" value="UniProtKB-KW"/>
</dbReference>
<evidence type="ECO:0000256" key="2">
    <source>
        <dbReference type="PIRSR" id="PIRSR000915-1"/>
    </source>
</evidence>
<dbReference type="InterPro" id="IPR036412">
    <property type="entry name" value="HAD-like_sf"/>
</dbReference>
<organism evidence="5 6">
    <name type="scientific">[Clostridium] aminophilum</name>
    <dbReference type="NCBI Taxonomy" id="1526"/>
    <lineage>
        <taxon>Bacteria</taxon>
        <taxon>Bacillati</taxon>
        <taxon>Bacillota</taxon>
        <taxon>Clostridia</taxon>
        <taxon>Lachnospirales</taxon>
        <taxon>Lachnospiraceae</taxon>
    </lineage>
</organism>
<evidence type="ECO:0000256" key="1">
    <source>
        <dbReference type="PIRNR" id="PIRNR000915"/>
    </source>
</evidence>